<name>A0A396JVD0_MEDTR</name>
<dbReference type="EMBL" id="PSQE01000001">
    <property type="protein sequence ID" value="RHN80751.1"/>
    <property type="molecule type" value="Genomic_DNA"/>
</dbReference>
<gene>
    <name evidence="1" type="ORF">MtrunA17_Chr1g0191651</name>
</gene>
<accession>A0A396JVD0</accession>
<reference evidence="2" key="1">
    <citation type="journal article" date="2018" name="Nat. Plants">
        <title>Whole-genome landscape of Medicago truncatula symbiotic genes.</title>
        <authorList>
            <person name="Pecrix Y."/>
            <person name="Staton S.E."/>
            <person name="Sallet E."/>
            <person name="Lelandais-Briere C."/>
            <person name="Moreau S."/>
            <person name="Carrere S."/>
            <person name="Blein T."/>
            <person name="Jardinaud M.F."/>
            <person name="Latrasse D."/>
            <person name="Zouine M."/>
            <person name="Zahm M."/>
            <person name="Kreplak J."/>
            <person name="Mayjonade B."/>
            <person name="Satge C."/>
            <person name="Perez M."/>
            <person name="Cauet S."/>
            <person name="Marande W."/>
            <person name="Chantry-Darmon C."/>
            <person name="Lopez-Roques C."/>
            <person name="Bouchez O."/>
            <person name="Berard A."/>
            <person name="Debelle F."/>
            <person name="Munos S."/>
            <person name="Bendahmane A."/>
            <person name="Berges H."/>
            <person name="Niebel A."/>
            <person name="Buitink J."/>
            <person name="Frugier F."/>
            <person name="Benhamed M."/>
            <person name="Crespi M."/>
            <person name="Gouzy J."/>
            <person name="Gamas P."/>
        </authorList>
    </citation>
    <scope>NUCLEOTIDE SEQUENCE [LARGE SCALE GENOMIC DNA]</scope>
    <source>
        <strain evidence="2">cv. Jemalong A17</strain>
    </source>
</reference>
<protein>
    <submittedName>
        <fullName evidence="1">Uncharacterized protein</fullName>
    </submittedName>
</protein>
<organism evidence="1 2">
    <name type="scientific">Medicago truncatula</name>
    <name type="common">Barrel medic</name>
    <name type="synonym">Medicago tribuloides</name>
    <dbReference type="NCBI Taxonomy" id="3880"/>
    <lineage>
        <taxon>Eukaryota</taxon>
        <taxon>Viridiplantae</taxon>
        <taxon>Streptophyta</taxon>
        <taxon>Embryophyta</taxon>
        <taxon>Tracheophyta</taxon>
        <taxon>Spermatophyta</taxon>
        <taxon>Magnoliopsida</taxon>
        <taxon>eudicotyledons</taxon>
        <taxon>Gunneridae</taxon>
        <taxon>Pentapetalae</taxon>
        <taxon>rosids</taxon>
        <taxon>fabids</taxon>
        <taxon>Fabales</taxon>
        <taxon>Fabaceae</taxon>
        <taxon>Papilionoideae</taxon>
        <taxon>50 kb inversion clade</taxon>
        <taxon>NPAAA clade</taxon>
        <taxon>Hologalegina</taxon>
        <taxon>IRL clade</taxon>
        <taxon>Trifolieae</taxon>
        <taxon>Medicago</taxon>
    </lineage>
</organism>
<sequence>MEDKGKPRTFPNISHLNLSHVITCKTLKCIHSIILNVCLELFQGYGKMHLHED</sequence>
<evidence type="ECO:0000313" key="1">
    <source>
        <dbReference type="EMBL" id="RHN80751.1"/>
    </source>
</evidence>
<evidence type="ECO:0000313" key="2">
    <source>
        <dbReference type="Proteomes" id="UP000265566"/>
    </source>
</evidence>
<comment type="caution">
    <text evidence="1">The sequence shown here is derived from an EMBL/GenBank/DDBJ whole genome shotgun (WGS) entry which is preliminary data.</text>
</comment>
<dbReference type="Gramene" id="rna4715">
    <property type="protein sequence ID" value="RHN80751.1"/>
    <property type="gene ID" value="gene4715"/>
</dbReference>
<proteinExistence type="predicted"/>
<dbReference type="Proteomes" id="UP000265566">
    <property type="component" value="Chromosome 1"/>
</dbReference>
<dbReference type="AlphaFoldDB" id="A0A396JVD0"/>